<accession>A0A1V2L4J6</accession>
<gene>
    <name evidence="1" type="ORF">BON22_3390</name>
</gene>
<organism evidence="1 2">
    <name type="scientific">Cyberlindnera fabianii</name>
    <name type="common">Yeast</name>
    <name type="synonym">Hansenula fabianii</name>
    <dbReference type="NCBI Taxonomy" id="36022"/>
    <lineage>
        <taxon>Eukaryota</taxon>
        <taxon>Fungi</taxon>
        <taxon>Dikarya</taxon>
        <taxon>Ascomycota</taxon>
        <taxon>Saccharomycotina</taxon>
        <taxon>Saccharomycetes</taxon>
        <taxon>Phaffomycetales</taxon>
        <taxon>Phaffomycetaceae</taxon>
        <taxon>Cyberlindnera</taxon>
    </lineage>
</organism>
<dbReference type="AlphaFoldDB" id="A0A1V2L4J6"/>
<comment type="caution">
    <text evidence="1">The sequence shown here is derived from an EMBL/GenBank/DDBJ whole genome shotgun (WGS) entry which is preliminary data.</text>
</comment>
<proteinExistence type="predicted"/>
<evidence type="ECO:0000313" key="1">
    <source>
        <dbReference type="EMBL" id="ONH66829.1"/>
    </source>
</evidence>
<sequence>MDSNTDEILLHLMVTDGPGCSGRIENTWFLMICIFQDLFNIVMSKISINGLRVTNLSEALPNNLWTRYVLKEAQDHYHV</sequence>
<dbReference type="VEuPathDB" id="FungiDB:BON22_3390"/>
<dbReference type="Proteomes" id="UP000189513">
    <property type="component" value="Unassembled WGS sequence"/>
</dbReference>
<evidence type="ECO:0000313" key="2">
    <source>
        <dbReference type="Proteomes" id="UP000189513"/>
    </source>
</evidence>
<dbReference type="EMBL" id="MPUK01000006">
    <property type="protein sequence ID" value="ONH66829.1"/>
    <property type="molecule type" value="Genomic_DNA"/>
</dbReference>
<reference evidence="2" key="1">
    <citation type="journal article" date="2017" name="Genome Announc.">
        <title>Genome sequences of Cyberlindnera fabianii 65, Pichia kudriavzevii 129, and Saccharomyces cerevisiae 131 isolated from fermented masau fruits in Zimbabwe.</title>
        <authorList>
            <person name="van Rijswijck I.M.H."/>
            <person name="Derks M.F.L."/>
            <person name="Abee T."/>
            <person name="de Ridder D."/>
            <person name="Smid E.J."/>
        </authorList>
    </citation>
    <scope>NUCLEOTIDE SEQUENCE [LARGE SCALE GENOMIC DNA]</scope>
    <source>
        <strain evidence="2">65</strain>
    </source>
</reference>
<keyword evidence="2" id="KW-1185">Reference proteome</keyword>
<name>A0A1V2L4J6_CYBFA</name>
<protein>
    <submittedName>
        <fullName evidence="1">Uncharacterized protein</fullName>
    </submittedName>
</protein>